<accession>A0A699X7B5</accession>
<gene>
    <name evidence="1" type="ORF">Tci_927624</name>
</gene>
<name>A0A699X7B5_TANCI</name>
<dbReference type="EMBL" id="BKCJ011820151">
    <property type="protein sequence ID" value="GFD55655.1"/>
    <property type="molecule type" value="Genomic_DNA"/>
</dbReference>
<feature type="non-terminal residue" evidence="1">
    <location>
        <position position="48"/>
    </location>
</feature>
<protein>
    <submittedName>
        <fullName evidence="1">Uncharacterized protein</fullName>
    </submittedName>
</protein>
<comment type="caution">
    <text evidence="1">The sequence shown here is derived from an EMBL/GenBank/DDBJ whole genome shotgun (WGS) entry which is preliminary data.</text>
</comment>
<dbReference type="AlphaFoldDB" id="A0A699X7B5"/>
<sequence>DLELKDLNVVVSSLKSQNDGLVDQVHALETTCFSLRDQVLGYERLKEQ</sequence>
<organism evidence="1">
    <name type="scientific">Tanacetum cinerariifolium</name>
    <name type="common">Dalmatian daisy</name>
    <name type="synonym">Chrysanthemum cinerariifolium</name>
    <dbReference type="NCBI Taxonomy" id="118510"/>
    <lineage>
        <taxon>Eukaryota</taxon>
        <taxon>Viridiplantae</taxon>
        <taxon>Streptophyta</taxon>
        <taxon>Embryophyta</taxon>
        <taxon>Tracheophyta</taxon>
        <taxon>Spermatophyta</taxon>
        <taxon>Magnoliopsida</taxon>
        <taxon>eudicotyledons</taxon>
        <taxon>Gunneridae</taxon>
        <taxon>Pentapetalae</taxon>
        <taxon>asterids</taxon>
        <taxon>campanulids</taxon>
        <taxon>Asterales</taxon>
        <taxon>Asteraceae</taxon>
        <taxon>Asteroideae</taxon>
        <taxon>Anthemideae</taxon>
        <taxon>Anthemidinae</taxon>
        <taxon>Tanacetum</taxon>
    </lineage>
</organism>
<proteinExistence type="predicted"/>
<reference evidence="1" key="1">
    <citation type="journal article" date="2019" name="Sci. Rep.">
        <title>Draft genome of Tanacetum cinerariifolium, the natural source of mosquito coil.</title>
        <authorList>
            <person name="Yamashiro T."/>
            <person name="Shiraishi A."/>
            <person name="Satake H."/>
            <person name="Nakayama K."/>
        </authorList>
    </citation>
    <scope>NUCLEOTIDE SEQUENCE</scope>
</reference>
<evidence type="ECO:0000313" key="1">
    <source>
        <dbReference type="EMBL" id="GFD55655.1"/>
    </source>
</evidence>
<feature type="non-terminal residue" evidence="1">
    <location>
        <position position="1"/>
    </location>
</feature>